<dbReference type="Gene3D" id="1.10.490.10">
    <property type="entry name" value="Globins"/>
    <property type="match status" value="1"/>
</dbReference>
<dbReference type="RefSeq" id="WP_012564236.1">
    <property type="nucleotide sequence ID" value="NC_011386.1"/>
</dbReference>
<dbReference type="SUPFAM" id="SSF58104">
    <property type="entry name" value="Methyl-accepting chemotaxis protein (MCP) signaling domain"/>
    <property type="match status" value="1"/>
</dbReference>
<dbReference type="PANTHER" id="PTHR32089:SF112">
    <property type="entry name" value="LYSOZYME-LIKE PROTEIN-RELATED"/>
    <property type="match status" value="1"/>
</dbReference>
<dbReference type="GO" id="GO:0007165">
    <property type="term" value="P:signal transduction"/>
    <property type="evidence" value="ECO:0007669"/>
    <property type="project" value="UniProtKB-KW"/>
</dbReference>
<dbReference type="InterPro" id="IPR009050">
    <property type="entry name" value="Globin-like_sf"/>
</dbReference>
<name>B6JIF7_AFIC5</name>
<sequence>MTVDLISLIGFTENDTRQLRELKASITGDQAAIMDNFYGRILSFPFFQDMIGKSCARNNIDAAQLVAHINGIQFKHWQRFFDGTPDAEFRELSQKIGLAHEKCLLTNDLYVASSAILLENFLTRIATQHLGEGEQATRLSAAMNSVVRMFFLDLCYAISAYDSAASRTQIREISEPLLNTFEDDILKAMGSAAEELNETVKTVASLNDDNLQRCRETVSSINVLTQKLTELGEITRQIESFVSVITEVSRKTKLLALNAAIEAARSGEYGRGFNVVANEVKALAAEAENATHKVKNQSKDIQAALLGAIQQMDGSQKLVQAIDQGIASESQAIHHQHSAANNISTNLAAVSASARSLRERLNALDAA</sequence>
<dbReference type="SMART" id="SM00283">
    <property type="entry name" value="MA"/>
    <property type="match status" value="1"/>
</dbReference>
<dbReference type="OrthoDB" id="266313at2"/>
<dbReference type="InterPro" id="IPR044398">
    <property type="entry name" value="Globin-sensor_dom"/>
</dbReference>
<dbReference type="STRING" id="504832.OCA5_c09970"/>
<accession>B6JIF7</accession>
<dbReference type="PROSITE" id="PS50111">
    <property type="entry name" value="CHEMOTAXIS_TRANSDUC_2"/>
    <property type="match status" value="1"/>
</dbReference>
<dbReference type="CDD" id="cd01068">
    <property type="entry name" value="globin_sensor"/>
    <property type="match status" value="1"/>
</dbReference>
<dbReference type="AlphaFoldDB" id="B6JIF7"/>
<dbReference type="HOGENOM" id="CLU_000445_21_4_5"/>
<proteinExistence type="predicted"/>
<dbReference type="Pfam" id="PF00015">
    <property type="entry name" value="MCPsignal"/>
    <property type="match status" value="1"/>
</dbReference>
<evidence type="ECO:0000256" key="2">
    <source>
        <dbReference type="PROSITE-ProRule" id="PRU00284"/>
    </source>
</evidence>
<dbReference type="InterPro" id="IPR012292">
    <property type="entry name" value="Globin/Proto"/>
</dbReference>
<evidence type="ECO:0000256" key="1">
    <source>
        <dbReference type="ARBA" id="ARBA00023224"/>
    </source>
</evidence>
<dbReference type="GO" id="GO:0019825">
    <property type="term" value="F:oxygen binding"/>
    <property type="evidence" value="ECO:0007669"/>
    <property type="project" value="InterPro"/>
</dbReference>
<evidence type="ECO:0000313" key="5">
    <source>
        <dbReference type="Proteomes" id="UP000007730"/>
    </source>
</evidence>
<dbReference type="InterPro" id="IPR039379">
    <property type="entry name" value="Protoglobin_sensor_dom"/>
</dbReference>
<dbReference type="InterPro" id="IPR004089">
    <property type="entry name" value="MCPsignal_dom"/>
</dbReference>
<dbReference type="KEGG" id="oca:OCAR_7103"/>
<dbReference type="KEGG" id="ocg:OCA5_c09970"/>
<dbReference type="PANTHER" id="PTHR32089">
    <property type="entry name" value="METHYL-ACCEPTING CHEMOTAXIS PROTEIN MCPB"/>
    <property type="match status" value="1"/>
</dbReference>
<gene>
    <name evidence="4" type="ordered locus">OCA5_c09970</name>
</gene>
<dbReference type="SUPFAM" id="SSF46458">
    <property type="entry name" value="Globin-like"/>
    <property type="match status" value="1"/>
</dbReference>
<keyword evidence="1 2" id="KW-0807">Transducer</keyword>
<evidence type="ECO:0000313" key="4">
    <source>
        <dbReference type="EMBL" id="AEI05716.1"/>
    </source>
</evidence>
<dbReference type="GO" id="GO:0020037">
    <property type="term" value="F:heme binding"/>
    <property type="evidence" value="ECO:0007669"/>
    <property type="project" value="InterPro"/>
</dbReference>
<dbReference type="EMBL" id="CP002826">
    <property type="protein sequence ID" value="AEI05716.1"/>
    <property type="molecule type" value="Genomic_DNA"/>
</dbReference>
<evidence type="ECO:0000259" key="3">
    <source>
        <dbReference type="PROSITE" id="PS50111"/>
    </source>
</evidence>
<dbReference type="GO" id="GO:0016020">
    <property type="term" value="C:membrane"/>
    <property type="evidence" value="ECO:0007669"/>
    <property type="project" value="InterPro"/>
</dbReference>
<dbReference type="Pfam" id="PF11563">
    <property type="entry name" value="Protoglobin"/>
    <property type="match status" value="1"/>
</dbReference>
<feature type="domain" description="Methyl-accepting transducer" evidence="3">
    <location>
        <begin position="186"/>
        <end position="367"/>
    </location>
</feature>
<protein>
    <submittedName>
        <fullName evidence="4">Putative chemotaxis sensory transducer</fullName>
    </submittedName>
</protein>
<dbReference type="Proteomes" id="UP000007730">
    <property type="component" value="Chromosome"/>
</dbReference>
<dbReference type="Gene3D" id="1.10.287.950">
    <property type="entry name" value="Methyl-accepting chemotaxis protein"/>
    <property type="match status" value="1"/>
</dbReference>
<keyword evidence="5" id="KW-1185">Reference proteome</keyword>
<reference evidence="4 5" key="1">
    <citation type="journal article" date="2011" name="J. Bacteriol.">
        <title>Complete genome sequences of the chemolithoautotrophic Oligotropha carboxidovorans strains OM4 and OM5.</title>
        <authorList>
            <person name="Volland S."/>
            <person name="Rachinger M."/>
            <person name="Strittmatter A."/>
            <person name="Daniel R."/>
            <person name="Gottschalk G."/>
            <person name="Meyer O."/>
        </authorList>
    </citation>
    <scope>NUCLEOTIDE SEQUENCE [LARGE SCALE GENOMIC DNA]</scope>
    <source>
        <strain evidence="5">ATCC 49405 / DSM 1227 / KCTC 32145 / OM5</strain>
    </source>
</reference>
<dbReference type="eggNOG" id="COG0840">
    <property type="taxonomic scope" value="Bacteria"/>
</dbReference>
<organism evidence="4 5">
    <name type="scientific">Afipia carboxidovorans (strain ATCC 49405 / DSM 1227 / KCTC 32145 / OM5)</name>
    <name type="common">Oligotropha carboxidovorans</name>
    <dbReference type="NCBI Taxonomy" id="504832"/>
    <lineage>
        <taxon>Bacteria</taxon>
        <taxon>Pseudomonadati</taxon>
        <taxon>Pseudomonadota</taxon>
        <taxon>Alphaproteobacteria</taxon>
        <taxon>Hyphomicrobiales</taxon>
        <taxon>Nitrobacteraceae</taxon>
        <taxon>Afipia</taxon>
    </lineage>
</organism>